<dbReference type="EMBL" id="CAJVAS010000003">
    <property type="protein sequence ID" value="CAG7607528.1"/>
    <property type="molecule type" value="Genomic_DNA"/>
</dbReference>
<accession>A0A916NNG0</accession>
<keyword evidence="2" id="KW-1185">Reference proteome</keyword>
<reference evidence="1" key="1">
    <citation type="submission" date="2021-06" db="EMBL/GenBank/DDBJ databases">
        <authorList>
            <person name="Criscuolo A."/>
        </authorList>
    </citation>
    <scope>NUCLEOTIDE SEQUENCE</scope>
    <source>
        <strain evidence="1">CIP111600</strain>
    </source>
</reference>
<comment type="caution">
    <text evidence="1">The sequence shown here is derived from an EMBL/GenBank/DDBJ whole genome shotgun (WGS) entry which is preliminary data.</text>
</comment>
<protein>
    <submittedName>
        <fullName evidence="1">Uncharacterized protein</fullName>
    </submittedName>
</protein>
<dbReference type="AlphaFoldDB" id="A0A916NNG0"/>
<sequence>MPFIPKYPQYLQEIKEAWISDRRWRSGHPGEWT</sequence>
<proteinExistence type="predicted"/>
<evidence type="ECO:0000313" key="1">
    <source>
        <dbReference type="EMBL" id="CAG7607528.1"/>
    </source>
</evidence>
<name>A0A916NNG0_9BACL</name>
<evidence type="ECO:0000313" key="2">
    <source>
        <dbReference type="Proteomes" id="UP000693672"/>
    </source>
</evidence>
<gene>
    <name evidence="1" type="ORF">PAESOLCIP111_00968</name>
</gene>
<dbReference type="Proteomes" id="UP000693672">
    <property type="component" value="Unassembled WGS sequence"/>
</dbReference>
<organism evidence="1 2">
    <name type="scientific">Paenibacillus solanacearum</name>
    <dbReference type="NCBI Taxonomy" id="2048548"/>
    <lineage>
        <taxon>Bacteria</taxon>
        <taxon>Bacillati</taxon>
        <taxon>Bacillota</taxon>
        <taxon>Bacilli</taxon>
        <taxon>Bacillales</taxon>
        <taxon>Paenibacillaceae</taxon>
        <taxon>Paenibacillus</taxon>
    </lineage>
</organism>